<dbReference type="Gene3D" id="3.30.160.670">
    <property type="match status" value="1"/>
</dbReference>
<name>A0A9X2I1H8_9GAMM</name>
<organism evidence="3 4">
    <name type="scientific">Gilvimarinus xylanilyticus</name>
    <dbReference type="NCBI Taxonomy" id="2944139"/>
    <lineage>
        <taxon>Bacteria</taxon>
        <taxon>Pseudomonadati</taxon>
        <taxon>Pseudomonadota</taxon>
        <taxon>Gammaproteobacteria</taxon>
        <taxon>Cellvibrionales</taxon>
        <taxon>Cellvibrionaceae</taxon>
        <taxon>Gilvimarinus</taxon>
    </lineage>
</organism>
<sequence length="196" mass="22169">MFSQLRISTVIIAVACALLLACQSNPRPQISHHQDKQADFSQYQSFSLADEPEIQFFSEASGKHYKSAFDQSIIAAMEAKGYQYQQSDGDLYVNYRAEVDNELDSFNNAIPITPTRMGYYQSWASWYSGPLTQETEGGNTRISYTGAINIDVVDWSEKRAVWQGVYQKKLVEKNAQEAEKMIDQAVTKVLSSLPKR</sequence>
<dbReference type="Pfam" id="PF13590">
    <property type="entry name" value="DUF4136"/>
    <property type="match status" value="1"/>
</dbReference>
<dbReference type="InterPro" id="IPR025411">
    <property type="entry name" value="DUF4136"/>
</dbReference>
<dbReference type="Proteomes" id="UP001139319">
    <property type="component" value="Unassembled WGS sequence"/>
</dbReference>
<dbReference type="RefSeq" id="WP_253966131.1">
    <property type="nucleotide sequence ID" value="NZ_JAMFTH010000001.1"/>
</dbReference>
<evidence type="ECO:0000259" key="2">
    <source>
        <dbReference type="Pfam" id="PF13590"/>
    </source>
</evidence>
<feature type="domain" description="DUF4136" evidence="2">
    <location>
        <begin position="32"/>
        <end position="194"/>
    </location>
</feature>
<evidence type="ECO:0000313" key="4">
    <source>
        <dbReference type="Proteomes" id="UP001139319"/>
    </source>
</evidence>
<reference evidence="3" key="2">
    <citation type="submission" date="2023-01" db="EMBL/GenBank/DDBJ databases">
        <title>Gilvimarinus xylanilyticus HB14 isolated from Caulerpa lentillifera aquaculture base in Hainan, China.</title>
        <authorList>
            <person name="Zhang Y.-J."/>
        </authorList>
    </citation>
    <scope>NUCLEOTIDE SEQUENCE</scope>
    <source>
        <strain evidence="3">HB14</strain>
    </source>
</reference>
<protein>
    <submittedName>
        <fullName evidence="3">DUF4136 domain-containing protein</fullName>
    </submittedName>
</protein>
<feature type="signal peptide" evidence="1">
    <location>
        <begin position="1"/>
        <end position="26"/>
    </location>
</feature>
<evidence type="ECO:0000256" key="1">
    <source>
        <dbReference type="SAM" id="SignalP"/>
    </source>
</evidence>
<dbReference type="EMBL" id="JAMFTH010000001">
    <property type="protein sequence ID" value="MCP8897832.1"/>
    <property type="molecule type" value="Genomic_DNA"/>
</dbReference>
<gene>
    <name evidence="3" type="ORF">M6D89_00815</name>
</gene>
<comment type="caution">
    <text evidence="3">The sequence shown here is derived from an EMBL/GenBank/DDBJ whole genome shotgun (WGS) entry which is preliminary data.</text>
</comment>
<keyword evidence="4" id="KW-1185">Reference proteome</keyword>
<accession>A0A9X2I1H8</accession>
<keyword evidence="1" id="KW-0732">Signal</keyword>
<dbReference type="AlphaFoldDB" id="A0A9X2I1H8"/>
<evidence type="ECO:0000313" key="3">
    <source>
        <dbReference type="EMBL" id="MCP8897832.1"/>
    </source>
</evidence>
<reference evidence="3" key="1">
    <citation type="submission" date="2022-05" db="EMBL/GenBank/DDBJ databases">
        <authorList>
            <person name="Sun H.-N."/>
        </authorList>
    </citation>
    <scope>NUCLEOTIDE SEQUENCE</scope>
    <source>
        <strain evidence="3">HB14</strain>
    </source>
</reference>
<proteinExistence type="predicted"/>
<feature type="chain" id="PRO_5040776168" evidence="1">
    <location>
        <begin position="27"/>
        <end position="196"/>
    </location>
</feature>
<dbReference type="PROSITE" id="PS51257">
    <property type="entry name" value="PROKAR_LIPOPROTEIN"/>
    <property type="match status" value="1"/>
</dbReference>